<name>A0A7U7G5V9_9PROT</name>
<dbReference type="EMBL" id="CBLY010000006">
    <property type="protein sequence ID" value="CDG33683.1"/>
    <property type="molecule type" value="Genomic_DNA"/>
</dbReference>
<dbReference type="RefSeq" id="WP_052349038.1">
    <property type="nucleotide sequence ID" value="NZ_CBLY010000006.1"/>
</dbReference>
<evidence type="ECO:0000313" key="2">
    <source>
        <dbReference type="Proteomes" id="UP000027590"/>
    </source>
</evidence>
<comment type="caution">
    <text evidence="1">The sequence shown here is derived from an EMBL/GenBank/DDBJ whole genome shotgun (WGS) entry which is preliminary data.</text>
</comment>
<dbReference type="AlphaFoldDB" id="A0A7U7G5V9"/>
<dbReference type="GO" id="GO:0005886">
    <property type="term" value="C:plasma membrane"/>
    <property type="evidence" value="ECO:0007669"/>
    <property type="project" value="TreeGrafter"/>
</dbReference>
<dbReference type="InterPro" id="IPR007383">
    <property type="entry name" value="DUF445"/>
</dbReference>
<dbReference type="PANTHER" id="PTHR38442:SF1">
    <property type="entry name" value="INNER MEMBRANE PROTEIN"/>
    <property type="match status" value="1"/>
</dbReference>
<proteinExistence type="predicted"/>
<evidence type="ECO:0008006" key="3">
    <source>
        <dbReference type="Google" id="ProtNLM"/>
    </source>
</evidence>
<reference evidence="1 2" key="1">
    <citation type="journal article" date="2014" name="Genome Biol. Evol.">
        <title>Acetic acid bacteria genomes reveal functional traits for adaptation to life in insect guts.</title>
        <authorList>
            <person name="Chouaia B."/>
            <person name="Gaiarsa S."/>
            <person name="Crotti E."/>
            <person name="Comandatore F."/>
            <person name="Degli Esposti M."/>
            <person name="Ricci I."/>
            <person name="Alma A."/>
            <person name="Favia G."/>
            <person name="Bandi C."/>
            <person name="Daffonchio D."/>
        </authorList>
    </citation>
    <scope>NUCLEOTIDE SEQUENCE [LARGE SCALE GENOMIC DNA]</scope>
    <source>
        <strain evidence="2">AM169</strain>
    </source>
</reference>
<sequence length="418" mass="46324">MFLPVRKNGVSLWAGLLLVGTSVLAVISRLSVWQKLFGPSLWLEMLRAGSQAGVVGGLADWFAVTALFRHPLGLPIPHTAILPQRKAQLGDALGRFMAEHFLTEEEMLRLLEGADLPAAVARLLQKKETEEVLLRHLRGLAPAVLERIGDGRGGSFLVTLFPTLMKRDDVTALVIRALRAMVDEDIHQEVFSFFLAQFKELVSTKEDDLHRFVERRVREQGGRLVGWAIGASVATQVLTALKAELGRVDPMDSDIRHGFTRWVKRKIQDLDDDPESARQLMGSITSFFAHESVKEWGGGLWRRLCLMVEEDSRRDDGLSTQALRTAYQQLTGTLLQRTDLASQLDRAVRQAIVKSLPQMRKNVAGMIARVIGRWDAKSLSARLEAGIGKDLAYIRVNGTVVGFVIGAVLEGLLVCLVP</sequence>
<accession>A0A7U7G5V9</accession>
<dbReference type="PANTHER" id="PTHR38442">
    <property type="entry name" value="INNER MEMBRANE PROTEIN-RELATED"/>
    <property type="match status" value="1"/>
</dbReference>
<protein>
    <recommendedName>
        <fullName evidence="3">DUF445 domain-containing protein</fullName>
    </recommendedName>
</protein>
<gene>
    <name evidence="1" type="ORF">SACS_0945</name>
</gene>
<reference evidence="1 2" key="2">
    <citation type="journal article" date="2014" name="PLoS ONE">
        <title>Evolution of mitochondria reconstructed from the energy metabolism of living bacteria.</title>
        <authorList>
            <person name="Degli Esposti M."/>
            <person name="Chouaia B."/>
            <person name="Comandatore F."/>
            <person name="Crotti E."/>
            <person name="Sassera D."/>
            <person name="Lievens P.M."/>
            <person name="Daffonchio D."/>
            <person name="Bandi C."/>
        </authorList>
    </citation>
    <scope>NUCLEOTIDE SEQUENCE [LARGE SCALE GENOMIC DNA]</scope>
    <source>
        <strain evidence="2">AM169</strain>
    </source>
</reference>
<organism evidence="1 2">
    <name type="scientific">Parasaccharibacter apium</name>
    <dbReference type="NCBI Taxonomy" id="1510841"/>
    <lineage>
        <taxon>Bacteria</taxon>
        <taxon>Pseudomonadati</taxon>
        <taxon>Pseudomonadota</taxon>
        <taxon>Alphaproteobacteria</taxon>
        <taxon>Acetobacterales</taxon>
        <taxon>Acetobacteraceae</taxon>
        <taxon>Parasaccharibacter</taxon>
    </lineage>
</organism>
<dbReference type="Proteomes" id="UP000027590">
    <property type="component" value="Unassembled WGS sequence"/>
</dbReference>
<evidence type="ECO:0000313" key="1">
    <source>
        <dbReference type="EMBL" id="CDG33683.1"/>
    </source>
</evidence>
<dbReference type="Pfam" id="PF04286">
    <property type="entry name" value="DUF445"/>
    <property type="match status" value="1"/>
</dbReference>